<dbReference type="EMBL" id="JBHLTC010000008">
    <property type="protein sequence ID" value="MFC0623952.1"/>
    <property type="molecule type" value="Genomic_DNA"/>
</dbReference>
<proteinExistence type="predicted"/>
<comment type="caution">
    <text evidence="3">The sequence shown here is derived from an EMBL/GenBank/DDBJ whole genome shotgun (WGS) entry which is preliminary data.</text>
</comment>
<name>A0ABV6QH43_9ACTN</name>
<accession>A0ABV6QH43</accession>
<dbReference type="Pfam" id="PF14323">
    <property type="entry name" value="GxGYxYP_C"/>
    <property type="match status" value="1"/>
</dbReference>
<dbReference type="PANTHER" id="PTHR37321:SF1">
    <property type="entry name" value="EXPORTED PROTEIN"/>
    <property type="match status" value="1"/>
</dbReference>
<dbReference type="RefSeq" id="WP_380044656.1">
    <property type="nucleotide sequence ID" value="NZ_JBHLTC010000008.1"/>
</dbReference>
<gene>
    <name evidence="3" type="ORF">ACFFGN_07755</name>
</gene>
<evidence type="ECO:0000313" key="4">
    <source>
        <dbReference type="Proteomes" id="UP001589890"/>
    </source>
</evidence>
<feature type="compositionally biased region" description="Basic and acidic residues" evidence="1">
    <location>
        <begin position="241"/>
        <end position="256"/>
    </location>
</feature>
<dbReference type="Proteomes" id="UP001589890">
    <property type="component" value="Unassembled WGS sequence"/>
</dbReference>
<dbReference type="Gene3D" id="3.20.20.490">
    <property type="entry name" value="GxGYxYP glycoside hydrolase, C-terminal domain"/>
    <property type="match status" value="1"/>
</dbReference>
<dbReference type="InterPro" id="IPR038410">
    <property type="entry name" value="GxGYxYP_C_sf"/>
</dbReference>
<sequence length="270" mass="29293">MSSWSRIGASASSAIFQAVEPTTPYAGWFSNDVAGEWSGVDLAAQAGVEALPADFYMNGTVHSGVAAPVSAKVGPLKRVKAQKKIYVTMTIGEGDNVQYCQRRMRELWDDPRRGEAPANWTVSPLLADIGPGLLSHYQRTATANDLLVCGPSGAGYTYPGSWPAADVDAYMRLSGEYMRRTGMDLVYAYNHREDDKWVPFSEAIGKAYARYTPVKGIVQSWETGDLLADAVGLRSWSEGSDEWRHAASQGSDERDTATPGMPGMPAWRAG</sequence>
<feature type="domain" description="GxGYxYP putative glycoside hydrolase C-terminal" evidence="2">
    <location>
        <begin position="83"/>
        <end position="224"/>
    </location>
</feature>
<organism evidence="3 4">
    <name type="scientific">Kribbella deserti</name>
    <dbReference type="NCBI Taxonomy" id="1926257"/>
    <lineage>
        <taxon>Bacteria</taxon>
        <taxon>Bacillati</taxon>
        <taxon>Actinomycetota</taxon>
        <taxon>Actinomycetes</taxon>
        <taxon>Propionibacteriales</taxon>
        <taxon>Kribbellaceae</taxon>
        <taxon>Kribbella</taxon>
    </lineage>
</organism>
<keyword evidence="4" id="KW-1185">Reference proteome</keyword>
<feature type="region of interest" description="Disordered" evidence="1">
    <location>
        <begin position="241"/>
        <end position="270"/>
    </location>
</feature>
<evidence type="ECO:0000259" key="2">
    <source>
        <dbReference type="Pfam" id="PF14323"/>
    </source>
</evidence>
<reference evidence="3 4" key="1">
    <citation type="submission" date="2024-09" db="EMBL/GenBank/DDBJ databases">
        <authorList>
            <person name="Sun Q."/>
            <person name="Mori K."/>
        </authorList>
    </citation>
    <scope>NUCLEOTIDE SEQUENCE [LARGE SCALE GENOMIC DNA]</scope>
    <source>
        <strain evidence="3 4">CGMCC 1.15906</strain>
    </source>
</reference>
<evidence type="ECO:0000313" key="3">
    <source>
        <dbReference type="EMBL" id="MFC0623952.1"/>
    </source>
</evidence>
<dbReference type="InterPro" id="IPR025832">
    <property type="entry name" value="GxGYxYP_C"/>
</dbReference>
<dbReference type="PANTHER" id="PTHR37321">
    <property type="entry name" value="EXPORTED PROTEIN-RELATED"/>
    <property type="match status" value="1"/>
</dbReference>
<protein>
    <recommendedName>
        <fullName evidence="2">GxGYxYP putative glycoside hydrolase C-terminal domain-containing protein</fullName>
    </recommendedName>
</protein>
<evidence type="ECO:0000256" key="1">
    <source>
        <dbReference type="SAM" id="MobiDB-lite"/>
    </source>
</evidence>